<dbReference type="GO" id="GO:0005886">
    <property type="term" value="C:plasma membrane"/>
    <property type="evidence" value="ECO:0007669"/>
    <property type="project" value="TreeGrafter"/>
</dbReference>
<dbReference type="Proteomes" id="UP000501926">
    <property type="component" value="Chromosome"/>
</dbReference>
<evidence type="ECO:0000313" key="6">
    <source>
        <dbReference type="Proteomes" id="UP000501926"/>
    </source>
</evidence>
<sequence length="868" mass="96769">MRKIIIILSSVFVFLLIAVIAAPFVIDLNKYKDRIITLAKPYLNREFDFADVKLTLISGLGVEINGLRIADNPEFGSEDFLSLQSLRIKVALFPLLKKKIQIKKLIMDEPVVRLVRNSNGVFNFSDMASDAEEDEKPQAKDEKRKEKKSGSEKKPDSEHNIFLAGLMVSQFTLHSGQIHFLDNFVPDAPVTMVFDSLNIELKNVSLYKPIRIYASAGLQGTTEQNLLIKGMVGPVGDNMDLVGLAMDIHVSVQNVFLHKFVPYIPDGLMLSPLEGILYMTANIKGSVHSGLDLESVIQGEKLVMSIKDSDEKIQNVNITLKEKIKYDDRKGDIGFQQLDLALNDNNVSLTGTIENIKTDPQWDVTLMAKMNALDEALALYPVFKEALPQDFRFTGPLNMEITSSGSKDAMQISGHTDMTRAEILYGEVFKKQKNIPFQISLKANKIADIIQLEAFAVNLQNASLNSSGSIEDMVNPRFDLVSTANEFSLKGWDAIVPLLKEYEPEGSVSIKNYMKGNFDDAFVNLHVSSPKLLFKFPASSDKKEDENTKQRKDVAESIRFELLAKKLADNITADGGLEMGNGTILDINFEEAKGKYSFQDDILKIQSFQMRTFEGDISLTGNYDSKSMQWDASPIINAVRIDGVVDAFTQYRGMMKGVFSGSFDMGGSLGKNDKMVTNANGSFRLLQGEIENVNLMETIIDSLLGIKEVYKYAGEKKDVLEKYDVTRFDSLDGEFSLLNDMLDLKKCYLENIYTPDVPGSDAKLKGDINFDTGKLDLSGKVILSSEHSEKLTKKAKPLKALLNEKGNIVLPVTVTGTMSNPKPLLDTSYVLNAMMNYYGKEELEKGLDKLKGKLGLEKLGLEKLWQKD</sequence>
<dbReference type="EMBL" id="LT934425">
    <property type="protein sequence ID" value="SOH05806.1"/>
    <property type="molecule type" value="Genomic_DNA"/>
</dbReference>
<feature type="compositionally biased region" description="Basic and acidic residues" evidence="1">
    <location>
        <begin position="136"/>
        <end position="156"/>
    </location>
</feature>
<feature type="region of interest" description="Disordered" evidence="1">
    <location>
        <begin position="126"/>
        <end position="156"/>
    </location>
</feature>
<name>Q1Q6A1_KUEST</name>
<dbReference type="AlphaFoldDB" id="Q1Q6A1"/>
<evidence type="ECO:0000313" key="4">
    <source>
        <dbReference type="EMBL" id="SOH05806.1"/>
    </source>
</evidence>
<proteinExistence type="predicted"/>
<evidence type="ECO:0000313" key="3">
    <source>
        <dbReference type="EMBL" id="QII13102.1"/>
    </source>
</evidence>
<dbReference type="EMBL" id="CT573071">
    <property type="protein sequence ID" value="CAJ73097.1"/>
    <property type="molecule type" value="Genomic_DNA"/>
</dbReference>
<reference evidence="3 6" key="5">
    <citation type="submission" date="2020-02" db="EMBL/GenBank/DDBJ databases">
        <title>Newly sequenced genome of strain CSTR1 showed variability in Candidatus Kuenenia stuttgartiensis genomes.</title>
        <authorList>
            <person name="Ding C."/>
            <person name="Adrian L."/>
        </authorList>
    </citation>
    <scope>NUCLEOTIDE SEQUENCE [LARGE SCALE GENOMIC DNA]</scope>
    <source>
        <strain evidence="3 6">CSTR1</strain>
    </source>
</reference>
<dbReference type="KEGG" id="kst:KSMBR1_3330"/>
<dbReference type="RefSeq" id="WP_099326341.1">
    <property type="nucleotide sequence ID" value="NZ_CP049055.1"/>
</dbReference>
<reference evidence="5" key="3">
    <citation type="submission" date="2017-10" db="EMBL/GenBank/DDBJ databases">
        <authorList>
            <person name="Frank J."/>
        </authorList>
    </citation>
    <scope>NUCLEOTIDE SEQUENCE [LARGE SCALE GENOMIC DNA]</scope>
</reference>
<evidence type="ECO:0000313" key="5">
    <source>
        <dbReference type="Proteomes" id="UP000221734"/>
    </source>
</evidence>
<dbReference type="Pfam" id="PF05359">
    <property type="entry name" value="DUF748"/>
    <property type="match status" value="1"/>
</dbReference>
<dbReference type="PANTHER" id="PTHR30441">
    <property type="entry name" value="DUF748 DOMAIN-CONTAINING PROTEIN"/>
    <property type="match status" value="1"/>
</dbReference>
<dbReference type="PANTHER" id="PTHR30441:SF8">
    <property type="entry name" value="DUF748 DOMAIN-CONTAINING PROTEIN"/>
    <property type="match status" value="1"/>
</dbReference>
<reference evidence="4" key="4">
    <citation type="submission" date="2017-10" db="EMBL/GenBank/DDBJ databases">
        <authorList>
            <person name="Banno H."/>
            <person name="Chua N.-H."/>
        </authorList>
    </citation>
    <scope>NUCLEOTIDE SEQUENCE [LARGE SCALE GENOMIC DNA]</scope>
    <source>
        <strain evidence="4">Kuenenia_mbr1_ru-nijmegen</strain>
    </source>
</reference>
<evidence type="ECO:0000256" key="1">
    <source>
        <dbReference type="SAM" id="MobiDB-lite"/>
    </source>
</evidence>
<gene>
    <name evidence="3" type="ORF">KsCSTR_37230</name>
    <name evidence="4" type="ORF">KSMBR1_3330</name>
    <name evidence="2" type="ORF">kuste2352</name>
</gene>
<dbReference type="InterPro" id="IPR008023">
    <property type="entry name" value="DUF748"/>
</dbReference>
<evidence type="ECO:0000313" key="2">
    <source>
        <dbReference type="EMBL" id="CAJ73097.1"/>
    </source>
</evidence>
<organism evidence="2">
    <name type="scientific">Kuenenia stuttgartiensis</name>
    <dbReference type="NCBI Taxonomy" id="174633"/>
    <lineage>
        <taxon>Bacteria</taxon>
        <taxon>Pseudomonadati</taxon>
        <taxon>Planctomycetota</taxon>
        <taxon>Candidatus Brocadiia</taxon>
        <taxon>Candidatus Brocadiales</taxon>
        <taxon>Candidatus Brocadiaceae</taxon>
        <taxon>Candidatus Kuenenia</taxon>
    </lineage>
</organism>
<dbReference type="GO" id="GO:0090313">
    <property type="term" value="P:regulation of protein targeting to membrane"/>
    <property type="evidence" value="ECO:0007669"/>
    <property type="project" value="TreeGrafter"/>
</dbReference>
<dbReference type="EMBL" id="CP049055">
    <property type="protein sequence ID" value="QII13102.1"/>
    <property type="molecule type" value="Genomic_DNA"/>
</dbReference>
<dbReference type="OrthoDB" id="225437at2"/>
<reference evidence="2" key="1">
    <citation type="journal article" date="2006" name="Nature">
        <title>Deciphering the evolution and metabolism of an anammox bacterium from a community genome.</title>
        <authorList>
            <person name="Strous M."/>
            <person name="Pelletier E."/>
            <person name="Mangenot S."/>
            <person name="Rattei T."/>
            <person name="Lehner A."/>
            <person name="Taylor M.W."/>
            <person name="Horn M."/>
            <person name="Daims H."/>
            <person name="Bartol-Mavel D."/>
            <person name="Wincker P."/>
            <person name="Barbe V."/>
            <person name="Fonknechten N."/>
            <person name="Vallenet D."/>
            <person name="Segurens B."/>
            <person name="Schenowitz-Truong C."/>
            <person name="Medigue C."/>
            <person name="Collingro A."/>
            <person name="Snel B."/>
            <person name="Dutilh B.E."/>
            <person name="OpDenCamp H.J.M."/>
            <person name="vanDerDrift C."/>
            <person name="Cirpus I."/>
            <person name="vanDePas-Schoonen K.T."/>
            <person name="Harhangi H.R."/>
            <person name="vanNiftrik L."/>
            <person name="Schmid M."/>
            <person name="Keltjens J."/>
            <person name="vanDeVossenberg J."/>
            <person name="Kartal B."/>
            <person name="Meier H."/>
            <person name="Frishman D."/>
            <person name="Huynen M.A."/>
            <person name="Mewes H."/>
            <person name="Weissenbach J."/>
            <person name="Jetten M.S.M."/>
            <person name="Wagner M."/>
            <person name="LePaslier D."/>
        </authorList>
    </citation>
    <scope>NUCLEOTIDE SEQUENCE</scope>
</reference>
<protein>
    <submittedName>
        <fullName evidence="3">Putative assembly protein</fullName>
    </submittedName>
</protein>
<keyword evidence="5" id="KW-1185">Reference proteome</keyword>
<reference evidence="2" key="2">
    <citation type="submission" date="2006-01" db="EMBL/GenBank/DDBJ databases">
        <authorList>
            <person name="Genoscope"/>
        </authorList>
    </citation>
    <scope>NUCLEOTIDE SEQUENCE</scope>
</reference>
<dbReference type="InterPro" id="IPR052894">
    <property type="entry name" value="AsmA-related"/>
</dbReference>
<accession>Q1Q6A1</accession>
<dbReference type="Proteomes" id="UP000221734">
    <property type="component" value="Chromosome Kuenenia_stuttgartiensis_MBR1"/>
</dbReference>